<evidence type="ECO:0000256" key="6">
    <source>
        <dbReference type="ARBA" id="ARBA00022692"/>
    </source>
</evidence>
<comment type="subcellular location">
    <subcellularLocation>
        <location evidence="1">Cell inner membrane</location>
    </subcellularLocation>
</comment>
<keyword evidence="8" id="KW-1133">Transmembrane helix</keyword>
<evidence type="ECO:0000256" key="5">
    <source>
        <dbReference type="ARBA" id="ARBA00022519"/>
    </source>
</evidence>
<dbReference type="Pfam" id="PF12693">
    <property type="entry name" value="GspL_C"/>
    <property type="match status" value="1"/>
</dbReference>
<evidence type="ECO:0000313" key="12">
    <source>
        <dbReference type="EMBL" id="SAI46279.1"/>
    </source>
</evidence>
<dbReference type="InterPro" id="IPR007812">
    <property type="entry name" value="T2SS_protein-GspL"/>
</dbReference>
<keyword evidence="7" id="KW-0653">Protein transport</keyword>
<dbReference type="GO" id="GO:0005886">
    <property type="term" value="C:plasma membrane"/>
    <property type="evidence" value="ECO:0007669"/>
    <property type="project" value="UniProtKB-SubCell"/>
</dbReference>
<dbReference type="EMBL" id="FKBS01000025">
    <property type="protein sequence ID" value="SAI46279.1"/>
    <property type="molecule type" value="Genomic_DNA"/>
</dbReference>
<dbReference type="GO" id="GO:0015628">
    <property type="term" value="P:protein secretion by the type II secretion system"/>
    <property type="evidence" value="ECO:0007669"/>
    <property type="project" value="InterPro"/>
</dbReference>
<evidence type="ECO:0000256" key="7">
    <source>
        <dbReference type="ARBA" id="ARBA00022927"/>
    </source>
</evidence>
<dbReference type="GO" id="GO:0015627">
    <property type="term" value="C:type II protein secretion system complex"/>
    <property type="evidence" value="ECO:0007669"/>
    <property type="project" value="InterPro"/>
</dbReference>
<dbReference type="OrthoDB" id="7022366at2"/>
<evidence type="ECO:0000256" key="1">
    <source>
        <dbReference type="ARBA" id="ARBA00004533"/>
    </source>
</evidence>
<evidence type="ECO:0000256" key="9">
    <source>
        <dbReference type="ARBA" id="ARBA00023136"/>
    </source>
</evidence>
<dbReference type="GO" id="GO:0009276">
    <property type="term" value="C:Gram-negative-bacterium-type cell wall"/>
    <property type="evidence" value="ECO:0007669"/>
    <property type="project" value="InterPro"/>
</dbReference>
<keyword evidence="9" id="KW-0472">Membrane</keyword>
<feature type="region of interest" description="Disordered" evidence="10">
    <location>
        <begin position="414"/>
        <end position="437"/>
    </location>
</feature>
<name>A0A157QMQ2_9BORD</name>
<evidence type="ECO:0000256" key="2">
    <source>
        <dbReference type="ARBA" id="ARBA00005318"/>
    </source>
</evidence>
<organism evidence="12 13">
    <name type="scientific">Bordetella ansorpii</name>
    <dbReference type="NCBI Taxonomy" id="288768"/>
    <lineage>
        <taxon>Bacteria</taxon>
        <taxon>Pseudomonadati</taxon>
        <taxon>Pseudomonadota</taxon>
        <taxon>Betaproteobacteria</taxon>
        <taxon>Burkholderiales</taxon>
        <taxon>Alcaligenaceae</taxon>
        <taxon>Bordetella</taxon>
    </lineage>
</organism>
<evidence type="ECO:0000259" key="11">
    <source>
        <dbReference type="Pfam" id="PF12693"/>
    </source>
</evidence>
<evidence type="ECO:0000256" key="10">
    <source>
        <dbReference type="SAM" id="MobiDB-lite"/>
    </source>
</evidence>
<evidence type="ECO:0000256" key="4">
    <source>
        <dbReference type="ARBA" id="ARBA00022475"/>
    </source>
</evidence>
<feature type="compositionally biased region" description="Polar residues" evidence="10">
    <location>
        <begin position="377"/>
        <end position="387"/>
    </location>
</feature>
<dbReference type="InterPro" id="IPR025691">
    <property type="entry name" value="GspL_pp_dom"/>
</dbReference>
<dbReference type="InterPro" id="IPR043129">
    <property type="entry name" value="ATPase_NBD"/>
</dbReference>
<evidence type="ECO:0000313" key="13">
    <source>
        <dbReference type="Proteomes" id="UP000077037"/>
    </source>
</evidence>
<accession>A0A157QMQ2</accession>
<comment type="similarity">
    <text evidence="2">Belongs to the GSP L family.</text>
</comment>
<keyword evidence="4" id="KW-1003">Cell membrane</keyword>
<keyword evidence="5" id="KW-0997">Cell inner membrane</keyword>
<protein>
    <submittedName>
        <fullName evidence="12">General secretion pathway protein L</fullName>
    </submittedName>
</protein>
<keyword evidence="6" id="KW-0812">Transmembrane</keyword>
<dbReference type="Proteomes" id="UP000077037">
    <property type="component" value="Unassembled WGS sequence"/>
</dbReference>
<gene>
    <name evidence="12" type="primary">gspL_2</name>
    <name evidence="12" type="ORF">SAMEA1982600_03668</name>
</gene>
<dbReference type="Gene3D" id="3.30.420.380">
    <property type="match status" value="1"/>
</dbReference>
<dbReference type="AlphaFoldDB" id="A0A157QMQ2"/>
<evidence type="ECO:0000256" key="3">
    <source>
        <dbReference type="ARBA" id="ARBA00022448"/>
    </source>
</evidence>
<evidence type="ECO:0000256" key="8">
    <source>
        <dbReference type="ARBA" id="ARBA00022989"/>
    </source>
</evidence>
<dbReference type="SUPFAM" id="SSF53067">
    <property type="entry name" value="Actin-like ATPase domain"/>
    <property type="match status" value="1"/>
</dbReference>
<proteinExistence type="inferred from homology"/>
<sequence length="437" mass="46856">MARLRVRLPRLSDLSANSVLDYAAYKREGQPPIETGSRPLHALGQRWKGSVMEAILHPADASMMTASLPPLPAGQMRTAVVGMVEPYLLGDLANLAVGHGKRTAAGRIAITWTDRDAAGSARDILAAAGLSLRALWPAPFLLPLPEDGWTAQWAHGYVVVRTDADNGFVMPLDADDALSESTGLGIERLRGQISLMAPRQVAWLDAIPAWWPALGDTPATTFPPDACWAAPRAPWAIGTSEFGLGAAVRGSGWGRAAAWCGVAALTWMAGLNLYAWRLEHSAQALQARNVERVREAFPGLRTVIDPLRQARQQRDTQHATNVSAEAELAFLLNVARETMTFAEGQIRAVRYTDGALELDLGRGAATPPATDGRRHAASSNPPRTDQAATPEWLAPLQQAGVQAEAIPTGWRLRRAAPDTATERMPPSSAAALARSMP</sequence>
<dbReference type="NCBIfam" id="TIGR01709">
    <property type="entry name" value="typeII_sec_gspL"/>
    <property type="match status" value="1"/>
</dbReference>
<dbReference type="RefSeq" id="WP_082887339.1">
    <property type="nucleotide sequence ID" value="NZ_FKBS01000025.1"/>
</dbReference>
<keyword evidence="3" id="KW-0813">Transport</keyword>
<feature type="region of interest" description="Disordered" evidence="10">
    <location>
        <begin position="361"/>
        <end position="387"/>
    </location>
</feature>
<feature type="domain" description="GspL periplasmic" evidence="11">
    <location>
        <begin position="252"/>
        <end position="378"/>
    </location>
</feature>
<reference evidence="12 13" key="1">
    <citation type="submission" date="2016-03" db="EMBL/GenBank/DDBJ databases">
        <authorList>
            <consortium name="Pathogen Informatics"/>
        </authorList>
    </citation>
    <scope>NUCLEOTIDE SEQUENCE [LARGE SCALE GENOMIC DNA]</scope>
    <source>
        <strain evidence="12 13">NCTC13364</strain>
    </source>
</reference>